<evidence type="ECO:0000256" key="1">
    <source>
        <dbReference type="SAM" id="MobiDB-lite"/>
    </source>
</evidence>
<evidence type="ECO:0000313" key="2">
    <source>
        <dbReference type="EMBL" id="CAD6255442.1"/>
    </source>
</evidence>
<comment type="caution">
    <text evidence="2">The sequence shown here is derived from an EMBL/GenBank/DDBJ whole genome shotgun (WGS) entry which is preliminary data.</text>
</comment>
<dbReference type="Proteomes" id="UP000604825">
    <property type="component" value="Unassembled WGS sequence"/>
</dbReference>
<accession>A0A811QH94</accession>
<proteinExistence type="predicted"/>
<feature type="compositionally biased region" description="Polar residues" evidence="1">
    <location>
        <begin position="12"/>
        <end position="25"/>
    </location>
</feature>
<dbReference type="AlphaFoldDB" id="A0A811QH94"/>
<dbReference type="EMBL" id="CAJGYO010000010">
    <property type="protein sequence ID" value="CAD6255442.1"/>
    <property type="molecule type" value="Genomic_DNA"/>
</dbReference>
<keyword evidence="3" id="KW-1185">Reference proteome</keyword>
<name>A0A811QH94_9POAL</name>
<organism evidence="2 3">
    <name type="scientific">Miscanthus lutarioriparius</name>
    <dbReference type="NCBI Taxonomy" id="422564"/>
    <lineage>
        <taxon>Eukaryota</taxon>
        <taxon>Viridiplantae</taxon>
        <taxon>Streptophyta</taxon>
        <taxon>Embryophyta</taxon>
        <taxon>Tracheophyta</taxon>
        <taxon>Spermatophyta</taxon>
        <taxon>Magnoliopsida</taxon>
        <taxon>Liliopsida</taxon>
        <taxon>Poales</taxon>
        <taxon>Poaceae</taxon>
        <taxon>PACMAD clade</taxon>
        <taxon>Panicoideae</taxon>
        <taxon>Andropogonodae</taxon>
        <taxon>Andropogoneae</taxon>
        <taxon>Saccharinae</taxon>
        <taxon>Miscanthus</taxon>
    </lineage>
</organism>
<sequence length="207" mass="23274">MALSPYRVAVSGPSSQPATSRSARPSRQVVAVQSVGRPRLRRSIECVLQWINHPHPPPGVHLQNHPMRRPIYTRACIGNPGKSGAGVIIRRLDGSVPALHQIIDQIVQICKLHLEVAIKRQAMQDLAGSSSVTDQACQYMGGRELSEFCFLKMENQMLHEECSQFEMAEKELLLKEHNLRLEIRKVREQYKSLVDEHLLVSTVPAQC</sequence>
<gene>
    <name evidence="2" type="ORF">NCGR_LOCUS38987</name>
</gene>
<feature type="region of interest" description="Disordered" evidence="1">
    <location>
        <begin position="1"/>
        <end position="31"/>
    </location>
</feature>
<protein>
    <submittedName>
        <fullName evidence="2">Uncharacterized protein</fullName>
    </submittedName>
</protein>
<reference evidence="2" key="1">
    <citation type="submission" date="2020-10" db="EMBL/GenBank/DDBJ databases">
        <authorList>
            <person name="Han B."/>
            <person name="Lu T."/>
            <person name="Zhao Q."/>
            <person name="Huang X."/>
            <person name="Zhao Y."/>
        </authorList>
    </citation>
    <scope>NUCLEOTIDE SEQUENCE</scope>
</reference>
<evidence type="ECO:0000313" key="3">
    <source>
        <dbReference type="Proteomes" id="UP000604825"/>
    </source>
</evidence>